<feature type="transmembrane region" description="Helical" evidence="1">
    <location>
        <begin position="313"/>
        <end position="334"/>
    </location>
</feature>
<dbReference type="KEGG" id="nae:BHE16_04875"/>
<dbReference type="RefSeq" id="WP_071893942.1">
    <property type="nucleotide sequence ID" value="NZ_CP018135.1"/>
</dbReference>
<feature type="transmembrane region" description="Helical" evidence="1">
    <location>
        <begin position="55"/>
        <end position="72"/>
    </location>
</feature>
<dbReference type="PANTHER" id="PTHR37422">
    <property type="entry name" value="TEICHURONIC ACID BIOSYNTHESIS PROTEIN TUAE"/>
    <property type="match status" value="1"/>
</dbReference>
<dbReference type="EMBL" id="CP018135">
    <property type="protein sequence ID" value="APF40462.1"/>
    <property type="molecule type" value="Genomic_DNA"/>
</dbReference>
<reference evidence="2 3" key="1">
    <citation type="submission" date="2016-11" db="EMBL/GenBank/DDBJ databases">
        <title>Genome sequencing of Zhihengliuella aestuarii B18 antagonistic to Plasmodiophora brassicae.</title>
        <authorList>
            <person name="Luo Y."/>
        </authorList>
    </citation>
    <scope>NUCLEOTIDE SEQUENCE [LARGE SCALE GENOMIC DNA]</scope>
    <source>
        <strain evidence="2 3">B18</strain>
    </source>
</reference>
<evidence type="ECO:0000313" key="2">
    <source>
        <dbReference type="EMBL" id="APF40462.1"/>
    </source>
</evidence>
<name>A0A1L2ZN50_9MICC</name>
<feature type="transmembrane region" description="Helical" evidence="1">
    <location>
        <begin position="167"/>
        <end position="184"/>
    </location>
</feature>
<feature type="transmembrane region" description="Helical" evidence="1">
    <location>
        <begin position="79"/>
        <end position="99"/>
    </location>
</feature>
<dbReference type="Proteomes" id="UP000183530">
    <property type="component" value="Chromosome"/>
</dbReference>
<feature type="transmembrane region" description="Helical" evidence="1">
    <location>
        <begin position="135"/>
        <end position="155"/>
    </location>
</feature>
<keyword evidence="3" id="KW-1185">Reference proteome</keyword>
<accession>A0A1L2ZN50</accession>
<keyword evidence="1" id="KW-0472">Membrane</keyword>
<dbReference type="OrthoDB" id="3767297at2"/>
<dbReference type="STRING" id="556325.BHE16_04875"/>
<sequence>MTSIGSPAAGVRVRQTFASSFSKSRWKGNGGLDFVLMALSVVEIAAPGLPIPVPLGELCIILLVALAIFRPARSFFQGGVAWLLLTSIMVCYLILVSTLNDVDWFRRLTRILVLVTFFYCVATGRINLRAGLKGYLTGLAINVPLFYAGIAPDTYGGVLTGYLGDKNIAGLVYGVSTFLGMLIIRRRSLRILLFLIGFSLVFATGSRTTMAAMVLALTWYSLAHKFNLFFKFTLAGAMIAIFYYVEERFARVAIFEDRLGSDLLRARIAAGSLEKVESGPWYGYGLSQAFTVLDDKLWLFHDSYLGLRAEGGWIFLAAVLLAYGSVFYCVARISRRNIDARIVSSAMVVLFFCALKLGEVFITPVGFFLMGLCAFVASRKLGRTPLDPINVVSSGPKGQS</sequence>
<organism evidence="2 3">
    <name type="scientific">Neomicrococcus aestuarii</name>
    <dbReference type="NCBI Taxonomy" id="556325"/>
    <lineage>
        <taxon>Bacteria</taxon>
        <taxon>Bacillati</taxon>
        <taxon>Actinomycetota</taxon>
        <taxon>Actinomycetes</taxon>
        <taxon>Micrococcales</taxon>
        <taxon>Micrococcaceae</taxon>
        <taxon>Neomicrococcus</taxon>
    </lineage>
</organism>
<protein>
    <submittedName>
        <fullName evidence="2">Uncharacterized protein</fullName>
    </submittedName>
</protein>
<feature type="transmembrane region" description="Helical" evidence="1">
    <location>
        <begin position="226"/>
        <end position="245"/>
    </location>
</feature>
<evidence type="ECO:0000313" key="3">
    <source>
        <dbReference type="Proteomes" id="UP000183530"/>
    </source>
</evidence>
<dbReference type="PANTHER" id="PTHR37422:SF23">
    <property type="entry name" value="TEICHURONIC ACID BIOSYNTHESIS PROTEIN TUAE"/>
    <property type="match status" value="1"/>
</dbReference>
<gene>
    <name evidence="2" type="ORF">BHE16_04875</name>
</gene>
<keyword evidence="1" id="KW-1133">Transmembrane helix</keyword>
<dbReference type="AlphaFoldDB" id="A0A1L2ZN50"/>
<dbReference type="InterPro" id="IPR051533">
    <property type="entry name" value="WaaL-like"/>
</dbReference>
<feature type="transmembrane region" description="Helical" evidence="1">
    <location>
        <begin position="191"/>
        <end position="220"/>
    </location>
</feature>
<feature type="transmembrane region" description="Helical" evidence="1">
    <location>
        <begin position="111"/>
        <end position="128"/>
    </location>
</feature>
<feature type="transmembrane region" description="Helical" evidence="1">
    <location>
        <begin position="346"/>
        <end position="377"/>
    </location>
</feature>
<proteinExistence type="predicted"/>
<keyword evidence="1" id="KW-0812">Transmembrane</keyword>
<evidence type="ECO:0000256" key="1">
    <source>
        <dbReference type="SAM" id="Phobius"/>
    </source>
</evidence>